<dbReference type="PANTHER" id="PTHR47115:SF1">
    <property type="entry name" value="COILED-COIL DOMAIN-CONTAINING PROTEIN 183"/>
    <property type="match status" value="1"/>
</dbReference>
<dbReference type="InterPro" id="IPR043247">
    <property type="entry name" value="CCDC183"/>
</dbReference>
<dbReference type="SMART" id="SM00131">
    <property type="entry name" value="KU"/>
    <property type="match status" value="1"/>
</dbReference>
<comment type="similarity">
    <text evidence="2">In the N-terminal section; belongs to the calycin superfamily. Lipocalin family.</text>
</comment>
<dbReference type="InterPro" id="IPR036880">
    <property type="entry name" value="Kunitz_BPTI_sf"/>
</dbReference>
<dbReference type="EMBL" id="KB564230">
    <property type="protein sequence ID" value="EMP28351.1"/>
    <property type="molecule type" value="Genomic_DNA"/>
</dbReference>
<dbReference type="InterPro" id="IPR020901">
    <property type="entry name" value="Prtase_inh_Kunz-CS"/>
</dbReference>
<evidence type="ECO:0000256" key="8">
    <source>
        <dbReference type="ARBA" id="ARBA00023157"/>
    </source>
</evidence>
<name>M7ASM0_CHEMY</name>
<protein>
    <recommendedName>
        <fullName evidence="3">Protein AMBP</fullName>
    </recommendedName>
</protein>
<dbReference type="InterPro" id="IPR002968">
    <property type="entry name" value="A1-microglobln"/>
</dbReference>
<keyword evidence="8" id="KW-1015">Disulfide bond</keyword>
<feature type="domain" description="BPTI/Kunitz inhibitor" evidence="11">
    <location>
        <begin position="171"/>
        <end position="221"/>
    </location>
</feature>
<keyword evidence="6" id="KW-0732">Signal</keyword>
<evidence type="ECO:0000256" key="4">
    <source>
        <dbReference type="ARBA" id="ARBA00022525"/>
    </source>
</evidence>
<evidence type="ECO:0000259" key="11">
    <source>
        <dbReference type="PROSITE" id="PS50279"/>
    </source>
</evidence>
<keyword evidence="7" id="KW-0157">Chromophore</keyword>
<dbReference type="Proteomes" id="UP000031443">
    <property type="component" value="Unassembled WGS sequence"/>
</dbReference>
<evidence type="ECO:0000256" key="3">
    <source>
        <dbReference type="ARBA" id="ARBA00018905"/>
    </source>
</evidence>
<keyword evidence="4" id="KW-0964">Secreted</keyword>
<evidence type="ECO:0000256" key="2">
    <source>
        <dbReference type="ARBA" id="ARBA00008238"/>
    </source>
</evidence>
<evidence type="ECO:0000256" key="1">
    <source>
        <dbReference type="ARBA" id="ARBA00004613"/>
    </source>
</evidence>
<dbReference type="Pfam" id="PF00061">
    <property type="entry name" value="Lipocalin"/>
    <property type="match status" value="1"/>
</dbReference>
<reference evidence="13" key="1">
    <citation type="journal article" date="2013" name="Nat. Genet.">
        <title>The draft genomes of soft-shell turtle and green sea turtle yield insights into the development and evolution of the turtle-specific body plan.</title>
        <authorList>
            <person name="Wang Z."/>
            <person name="Pascual-Anaya J."/>
            <person name="Zadissa A."/>
            <person name="Li W."/>
            <person name="Niimura Y."/>
            <person name="Huang Z."/>
            <person name="Li C."/>
            <person name="White S."/>
            <person name="Xiong Z."/>
            <person name="Fang D."/>
            <person name="Wang B."/>
            <person name="Ming Y."/>
            <person name="Chen Y."/>
            <person name="Zheng Y."/>
            <person name="Kuraku S."/>
            <person name="Pignatelli M."/>
            <person name="Herrero J."/>
            <person name="Beal K."/>
            <person name="Nozawa M."/>
            <person name="Li Q."/>
            <person name="Wang J."/>
            <person name="Zhang H."/>
            <person name="Yu L."/>
            <person name="Shigenobu S."/>
            <person name="Wang J."/>
            <person name="Liu J."/>
            <person name="Flicek P."/>
            <person name="Searle S."/>
            <person name="Wang J."/>
            <person name="Kuratani S."/>
            <person name="Yin Y."/>
            <person name="Aken B."/>
            <person name="Zhang G."/>
            <person name="Irie N."/>
        </authorList>
    </citation>
    <scope>NUCLEOTIDE SEQUENCE [LARGE SCALE GENOMIC DNA]</scope>
</reference>
<dbReference type="AlphaFoldDB" id="M7ASM0"/>
<dbReference type="Gene3D" id="4.10.410.10">
    <property type="entry name" value="Pancreatic trypsin inhibitor Kunitz domain"/>
    <property type="match status" value="1"/>
</dbReference>
<dbReference type="PANTHER" id="PTHR47115">
    <property type="entry name" value="COILED-COIL DOMAIN-CONTAINING PROTEIN 183"/>
    <property type="match status" value="1"/>
</dbReference>
<feature type="region of interest" description="Disordered" evidence="10">
    <location>
        <begin position="134"/>
        <end position="161"/>
    </location>
</feature>
<keyword evidence="13" id="KW-1185">Reference proteome</keyword>
<dbReference type="InterPro" id="IPR012674">
    <property type="entry name" value="Calycin"/>
</dbReference>
<evidence type="ECO:0000256" key="9">
    <source>
        <dbReference type="SAM" id="Coils"/>
    </source>
</evidence>
<keyword evidence="9" id="KW-0175">Coiled coil</keyword>
<dbReference type="MEROPS" id="I02.005"/>
<proteinExistence type="inferred from homology"/>
<feature type="coiled-coil region" evidence="9">
    <location>
        <begin position="507"/>
        <end position="573"/>
    </location>
</feature>
<dbReference type="CDD" id="cd22596">
    <property type="entry name" value="Kunitz_bikunin_1-like"/>
    <property type="match status" value="1"/>
</dbReference>
<keyword evidence="5" id="KW-0165">Cleavage on pair of basic residues</keyword>
<dbReference type="PRINTS" id="PR00759">
    <property type="entry name" value="BASICPTASE"/>
</dbReference>
<dbReference type="InterPro" id="IPR000566">
    <property type="entry name" value="Lipocln_cytosolic_FA-bd_dom"/>
</dbReference>
<dbReference type="GO" id="GO:0005576">
    <property type="term" value="C:extracellular region"/>
    <property type="evidence" value="ECO:0007669"/>
    <property type="project" value="UniProtKB-SubCell"/>
</dbReference>
<dbReference type="eggNOG" id="ENOG502QTFP">
    <property type="taxonomic scope" value="Eukaryota"/>
</dbReference>
<evidence type="ECO:0000256" key="5">
    <source>
        <dbReference type="ARBA" id="ARBA00022685"/>
    </source>
</evidence>
<dbReference type="PROSITE" id="PS00280">
    <property type="entry name" value="BPTI_KUNITZ_1"/>
    <property type="match status" value="1"/>
</dbReference>
<organism evidence="12 13">
    <name type="scientific">Chelonia mydas</name>
    <name type="common">Green sea-turtle</name>
    <name type="synonym">Chelonia agassizi</name>
    <dbReference type="NCBI Taxonomy" id="8469"/>
    <lineage>
        <taxon>Eukaryota</taxon>
        <taxon>Metazoa</taxon>
        <taxon>Chordata</taxon>
        <taxon>Craniata</taxon>
        <taxon>Vertebrata</taxon>
        <taxon>Euteleostomi</taxon>
        <taxon>Archelosauria</taxon>
        <taxon>Testudinata</taxon>
        <taxon>Testudines</taxon>
        <taxon>Cryptodira</taxon>
        <taxon>Durocryptodira</taxon>
        <taxon>Americhelydia</taxon>
        <taxon>Chelonioidea</taxon>
        <taxon>Cheloniidae</taxon>
        <taxon>Chelonia</taxon>
    </lineage>
</organism>
<dbReference type="SUPFAM" id="SSF57362">
    <property type="entry name" value="BPTI-like"/>
    <property type="match status" value="1"/>
</dbReference>
<dbReference type="Gene3D" id="2.40.128.20">
    <property type="match status" value="1"/>
</dbReference>
<evidence type="ECO:0000313" key="12">
    <source>
        <dbReference type="EMBL" id="EMP28351.1"/>
    </source>
</evidence>
<dbReference type="GO" id="GO:0004867">
    <property type="term" value="F:serine-type endopeptidase inhibitor activity"/>
    <property type="evidence" value="ECO:0007669"/>
    <property type="project" value="InterPro"/>
</dbReference>
<dbReference type="InterPro" id="IPR002223">
    <property type="entry name" value="Kunitz_BPTI"/>
</dbReference>
<sequence>MKQYKDKFNMGTLVLGPGLTSNRISTASTRLRQGVCTQVSGEYQKTNIPGKYTYYNPSWDVTIDSYVVHTNYEEYAIILMQKKSSFGLTITAKLYGRTPELREGLIVDFRQFAQEMGIPEDSIFIMINKGECVPSETQPESKRSRRAVLPEQEGSAAGPLLPLSSKKEDFCRLNKDVGPCMGMKVRFFYNSSSMACEIFHYGGCLGNGNNFPSEKECLQTCRTEEQGKKLFAHSTEEKLTQNKGLISFLRGNVHNEMCTLGVAQKAAREKLQNSIFDRMNVHNVLLYEVKRRGGVLEGLQRKLRHLADMEGVDRQGQIQQQVIRQLENNTEKMLMKIRTGEKIYYLYLKMVDFLKDELAQLPLQLNVLQHMVDVYQVELKGMRLMAVDATEATEAAKADMINMETEFIAERKFRENSLNFQKKQIDRIRVKDASERHRRVQARRELNVDFPVLISRESLKGAKLEASKAQIEYQDQVTSDVDEIKCAVQCSHLWDIAGRFLAQQKTGENLQQQIVECEQKREELEAKLKELELERAELKFHQTPSSISSRKLEEELKKNLEEEEVRLHQVHTQTQKNQELLLSFENGVDNLLIRLCGITVPGHGDIRVDTSDAYDKLQFCETKLLHLTKIMTNLPSYNFSREENNETYVKVRNFLEESTRNERQNLKISFEDEEDAVRDAFDFADIDHSYVPNREEIKKQGMRLIETMTKAAKKKQRGGRKGT</sequence>
<dbReference type="PROSITE" id="PS50279">
    <property type="entry name" value="BPTI_KUNITZ_2"/>
    <property type="match status" value="1"/>
</dbReference>
<dbReference type="FunFam" id="4.10.410.10:FF:000005">
    <property type="entry name" value="Pancreatic trypsin inhibitor"/>
    <property type="match status" value="1"/>
</dbReference>
<gene>
    <name evidence="12" type="ORF">UY3_14533</name>
</gene>
<evidence type="ECO:0000256" key="10">
    <source>
        <dbReference type="SAM" id="MobiDB-lite"/>
    </source>
</evidence>
<dbReference type="SUPFAM" id="SSF50814">
    <property type="entry name" value="Lipocalins"/>
    <property type="match status" value="1"/>
</dbReference>
<dbReference type="Pfam" id="PF00014">
    <property type="entry name" value="Kunitz_BPTI"/>
    <property type="match status" value="1"/>
</dbReference>
<accession>M7ASM0</accession>
<evidence type="ECO:0000256" key="7">
    <source>
        <dbReference type="ARBA" id="ARBA00022991"/>
    </source>
</evidence>
<comment type="subcellular location">
    <subcellularLocation>
        <location evidence="1">Secreted</location>
    </subcellularLocation>
</comment>
<evidence type="ECO:0000313" key="13">
    <source>
        <dbReference type="Proteomes" id="UP000031443"/>
    </source>
</evidence>
<dbReference type="PRINTS" id="PR01215">
    <property type="entry name" value="A1MCGLOBULIN"/>
</dbReference>
<evidence type="ECO:0000256" key="6">
    <source>
        <dbReference type="ARBA" id="ARBA00022729"/>
    </source>
</evidence>